<keyword evidence="2" id="KW-0732">Signal</keyword>
<dbReference type="RefSeq" id="WP_135498791.1">
    <property type="nucleotide sequence ID" value="NZ_SRLD01000034.1"/>
</dbReference>
<dbReference type="Proteomes" id="UP000297739">
    <property type="component" value="Unassembled WGS sequence"/>
</dbReference>
<protein>
    <recommendedName>
        <fullName evidence="3">Heavy metal binding domain-containing protein</fullName>
    </recommendedName>
</protein>
<keyword evidence="5" id="KW-1185">Reference proteome</keyword>
<dbReference type="EMBL" id="SRLD01000034">
    <property type="protein sequence ID" value="TGE14533.1"/>
    <property type="molecule type" value="Genomic_DNA"/>
</dbReference>
<evidence type="ECO:0000313" key="4">
    <source>
        <dbReference type="EMBL" id="TGE14533.1"/>
    </source>
</evidence>
<dbReference type="AlphaFoldDB" id="A0A4Z0PHQ0"/>
<feature type="domain" description="Heavy metal binding" evidence="3">
    <location>
        <begin position="116"/>
        <end position="143"/>
    </location>
</feature>
<feature type="chain" id="PRO_5021337885" description="Heavy metal binding domain-containing protein" evidence="2">
    <location>
        <begin position="20"/>
        <end position="378"/>
    </location>
</feature>
<dbReference type="Pfam" id="PF19335">
    <property type="entry name" value="HMBD"/>
    <property type="match status" value="1"/>
</dbReference>
<dbReference type="GO" id="GO:0046872">
    <property type="term" value="F:metal ion binding"/>
    <property type="evidence" value="ECO:0007669"/>
    <property type="project" value="InterPro"/>
</dbReference>
<proteinExistence type="predicted"/>
<feature type="compositionally biased region" description="Low complexity" evidence="1">
    <location>
        <begin position="84"/>
        <end position="108"/>
    </location>
</feature>
<feature type="signal peptide" evidence="2">
    <location>
        <begin position="1"/>
        <end position="19"/>
    </location>
</feature>
<name>A0A4Z0PHQ0_9BACT</name>
<comment type="caution">
    <text evidence="4">The sequence shown here is derived from an EMBL/GenBank/DDBJ whole genome shotgun (WGS) entry which is preliminary data.</text>
</comment>
<evidence type="ECO:0000259" key="3">
    <source>
        <dbReference type="Pfam" id="PF19335"/>
    </source>
</evidence>
<dbReference type="InterPro" id="IPR045800">
    <property type="entry name" value="HMBD"/>
</dbReference>
<evidence type="ECO:0000256" key="1">
    <source>
        <dbReference type="SAM" id="MobiDB-lite"/>
    </source>
</evidence>
<feature type="region of interest" description="Disordered" evidence="1">
    <location>
        <begin position="84"/>
        <end position="109"/>
    </location>
</feature>
<dbReference type="OrthoDB" id="128043at2"/>
<accession>A0A4Z0PHQ0</accession>
<gene>
    <name evidence="4" type="ORF">E5J99_15850</name>
</gene>
<organism evidence="4 5">
    <name type="scientific">Hymenobacter elongatus</name>
    <dbReference type="NCBI Taxonomy" id="877208"/>
    <lineage>
        <taxon>Bacteria</taxon>
        <taxon>Pseudomonadati</taxon>
        <taxon>Bacteroidota</taxon>
        <taxon>Cytophagia</taxon>
        <taxon>Cytophagales</taxon>
        <taxon>Hymenobacteraceae</taxon>
        <taxon>Hymenobacter</taxon>
    </lineage>
</organism>
<evidence type="ECO:0000256" key="2">
    <source>
        <dbReference type="SAM" id="SignalP"/>
    </source>
</evidence>
<reference evidence="4 5" key="1">
    <citation type="submission" date="2019-04" db="EMBL/GenBank/DDBJ databases">
        <authorList>
            <person name="Feng G."/>
            <person name="Zhang J."/>
            <person name="Zhu H."/>
        </authorList>
    </citation>
    <scope>NUCLEOTIDE SEQUENCE [LARGE SCALE GENOMIC DNA]</scope>
    <source>
        <strain evidence="4 5">JCM 17223</strain>
    </source>
</reference>
<sequence>MALLCPGRAFSFVCPLAIAAPDFPLLPGFVLFRAWLQQLATVVIPPFRDAKENQSFCTIIFPLMYRISVSLLACISLLTAAGCSSDSASSSPTDTVTTPTDGPAAGTADHGGGHTYACPMHPEVTSTKEGEKCPKCGMNLEHNDKVANGKTYQMKFEAQPAQLTAGQPATLAFTPQEAANAAAPVPLAVVHEKKIHLIIVSKDLSQFYHEHPEYTAQGDYKVKYTFPKGGDYVLFQDYTPTGSGHQLGRQPLTVQGPAYAPVKFKNDDMQWEQDGYQATLAFDKALTVGQLLGMKITISKGGQPVTNLDNYLGALGHVVVISEDTESYLHVHPNDQADKGPTIGFNTNFEKPGLYRVFLQFNHAGQIHTGNFTINVKA</sequence>
<evidence type="ECO:0000313" key="5">
    <source>
        <dbReference type="Proteomes" id="UP000297739"/>
    </source>
</evidence>